<accession>A0AAN6RLI8</accession>
<sequence length="278" mass="30734">MRFPEATNDVTADLASFEIGVEAVEMQHHAPIPRDFATVYTQNMSEDDGSRFATELELLQAMYPEQVTYDTKSRELKFSSDGALLELRIPEDYPEKGFPDVLAVRDAQKNDLREHMRTAIRNLQLVGGEEALDAIVASFQELLDVHAAASSQTGAGAAAQSATSMKPAPSKTVIIWLHHLLALSKRKLALSPTDMAGVTKPGYPGIMIFSGPAPAVTEHVNTLKAENWQAFQVRYEEAELWEFEHGSGIKEMETMSEVVKGLQSEKRRDEFLKAAGIK</sequence>
<dbReference type="InterPro" id="IPR017359">
    <property type="entry name" value="Phi-like"/>
</dbReference>
<reference evidence="2 3" key="1">
    <citation type="submission" date="2021-02" db="EMBL/GenBank/DDBJ databases">
        <title>Genome assembly of Pseudopithomyces chartarum.</title>
        <authorList>
            <person name="Jauregui R."/>
            <person name="Singh J."/>
            <person name="Voisey C."/>
        </authorList>
    </citation>
    <scope>NUCLEOTIDE SEQUENCE [LARGE SCALE GENOMIC DNA]</scope>
    <source>
        <strain evidence="2 3">AGR01</strain>
    </source>
</reference>
<protein>
    <recommendedName>
        <fullName evidence="1">RWD domain-containing protein</fullName>
    </recommendedName>
</protein>
<dbReference type="PANTHER" id="PTHR15955">
    <property type="entry name" value="RWD DOMAIN CONTAINING PROTEIN 2"/>
    <property type="match status" value="1"/>
</dbReference>
<organism evidence="2 3">
    <name type="scientific">Pseudopithomyces chartarum</name>
    <dbReference type="NCBI Taxonomy" id="1892770"/>
    <lineage>
        <taxon>Eukaryota</taxon>
        <taxon>Fungi</taxon>
        <taxon>Dikarya</taxon>
        <taxon>Ascomycota</taxon>
        <taxon>Pezizomycotina</taxon>
        <taxon>Dothideomycetes</taxon>
        <taxon>Pleosporomycetidae</taxon>
        <taxon>Pleosporales</taxon>
        <taxon>Massarineae</taxon>
        <taxon>Didymosphaeriaceae</taxon>
        <taxon>Pseudopithomyces</taxon>
    </lineage>
</organism>
<evidence type="ECO:0000313" key="2">
    <source>
        <dbReference type="EMBL" id="KAK3216818.1"/>
    </source>
</evidence>
<dbReference type="InterPro" id="IPR016135">
    <property type="entry name" value="UBQ-conjugating_enzyme/RWD"/>
</dbReference>
<gene>
    <name evidence="2" type="ORF">GRF29_1g1044837</name>
</gene>
<dbReference type="CDD" id="cd24163">
    <property type="entry name" value="RWDD2_C"/>
    <property type="match status" value="1"/>
</dbReference>
<feature type="domain" description="RWD" evidence="1">
    <location>
        <begin position="54"/>
        <end position="146"/>
    </location>
</feature>
<dbReference type="InterPro" id="IPR059181">
    <property type="entry name" value="RWDD2A-B_C"/>
</dbReference>
<keyword evidence="3" id="KW-1185">Reference proteome</keyword>
<dbReference type="AlphaFoldDB" id="A0AAN6RLI8"/>
<dbReference type="PROSITE" id="PS50908">
    <property type="entry name" value="RWD"/>
    <property type="match status" value="1"/>
</dbReference>
<evidence type="ECO:0000259" key="1">
    <source>
        <dbReference type="PROSITE" id="PS50908"/>
    </source>
</evidence>
<proteinExistence type="predicted"/>
<dbReference type="Proteomes" id="UP001280581">
    <property type="component" value="Unassembled WGS sequence"/>
</dbReference>
<dbReference type="InterPro" id="IPR006575">
    <property type="entry name" value="RWD_dom"/>
</dbReference>
<dbReference type="EMBL" id="WVTA01000001">
    <property type="protein sequence ID" value="KAK3216818.1"/>
    <property type="molecule type" value="Genomic_DNA"/>
</dbReference>
<evidence type="ECO:0000313" key="3">
    <source>
        <dbReference type="Proteomes" id="UP001280581"/>
    </source>
</evidence>
<name>A0AAN6RLI8_9PLEO</name>
<dbReference type="SUPFAM" id="SSF54495">
    <property type="entry name" value="UBC-like"/>
    <property type="match status" value="1"/>
</dbReference>
<comment type="caution">
    <text evidence="2">The sequence shown here is derived from an EMBL/GenBank/DDBJ whole genome shotgun (WGS) entry which is preliminary data.</text>
</comment>
<dbReference type="PANTHER" id="PTHR15955:SF8">
    <property type="entry name" value="RWD DOMAIN-CONTAINING PROTEIN 2B-RELATED"/>
    <property type="match status" value="1"/>
</dbReference>